<dbReference type="Proteomes" id="UP000235786">
    <property type="component" value="Unassembled WGS sequence"/>
</dbReference>
<dbReference type="InterPro" id="IPR011009">
    <property type="entry name" value="Kinase-like_dom_sf"/>
</dbReference>
<comment type="catalytic activity">
    <reaction evidence="2">
        <text>N(6)-D-ribulosyl-L-lysyl-[protein] + ATP = N(6)-(3-O-phospho-D-ribulosyl)-L-lysyl-[protein] + ADP + H(+)</text>
        <dbReference type="Rhea" id="RHEA:48432"/>
        <dbReference type="Rhea" id="RHEA-COMP:12103"/>
        <dbReference type="Rhea" id="RHEA-COMP:12104"/>
        <dbReference type="ChEBI" id="CHEBI:15378"/>
        <dbReference type="ChEBI" id="CHEBI:30616"/>
        <dbReference type="ChEBI" id="CHEBI:90418"/>
        <dbReference type="ChEBI" id="CHEBI:90420"/>
        <dbReference type="ChEBI" id="CHEBI:456216"/>
        <dbReference type="EC" id="2.7.1.172"/>
    </reaction>
    <physiologicalReaction direction="left-to-right" evidence="2">
        <dbReference type="Rhea" id="RHEA:48433"/>
    </physiologicalReaction>
</comment>
<dbReference type="EC" id="2.7.1.172" evidence="1"/>
<dbReference type="GO" id="GO:0102193">
    <property type="term" value="F:protein-ribulosamine 3-kinase activity"/>
    <property type="evidence" value="ECO:0007669"/>
    <property type="project" value="UniProtKB-EC"/>
</dbReference>
<dbReference type="SUPFAM" id="SSF56112">
    <property type="entry name" value="Protein kinase-like (PK-like)"/>
    <property type="match status" value="1"/>
</dbReference>
<keyword evidence="4" id="KW-1185">Reference proteome</keyword>
<reference evidence="3 4" key="1">
    <citation type="submission" date="2016-04" db="EMBL/GenBank/DDBJ databases">
        <title>A degradative enzymes factory behind the ericoid mycorrhizal symbiosis.</title>
        <authorList>
            <consortium name="DOE Joint Genome Institute"/>
            <person name="Martino E."/>
            <person name="Morin E."/>
            <person name="Grelet G."/>
            <person name="Kuo A."/>
            <person name="Kohler A."/>
            <person name="Daghino S."/>
            <person name="Barry K."/>
            <person name="Choi C."/>
            <person name="Cichocki N."/>
            <person name="Clum A."/>
            <person name="Copeland A."/>
            <person name="Hainaut M."/>
            <person name="Haridas S."/>
            <person name="Labutti K."/>
            <person name="Lindquist E."/>
            <person name="Lipzen A."/>
            <person name="Khouja H.-R."/>
            <person name="Murat C."/>
            <person name="Ohm R."/>
            <person name="Olson A."/>
            <person name="Spatafora J."/>
            <person name="Veneault-Fourrey C."/>
            <person name="Henrissat B."/>
            <person name="Grigoriev I."/>
            <person name="Martin F."/>
            <person name="Perotto S."/>
        </authorList>
    </citation>
    <scope>NUCLEOTIDE SEQUENCE [LARGE SCALE GENOMIC DNA]</scope>
    <source>
        <strain evidence="3 4">F</strain>
    </source>
</reference>
<sequence length="380" mass="43051">MTEVLGARSFDHPTQKRDYEGPISIKEILGELDGQFPMDEAVIEALPQGFTFVSVEHYGNSAWTVTGKVIALSLERDEKPFFLKVAYGDHGGTMLLGEFESSKIIYGLMPDFIPEPFGYGRYKVPNPATYFYLSEFIDMDVTSAPEPVEFTSKLAELHRRSKSPTGKFGFHVTTCDGKMEHTVEWEESWAVFYQKLLVGVCKLDVETNGPWPELERATKQVATHVVPRLLGALQSEGRHIKPSIIHGDLWEGNLGVNMETGDVIMYDAGSYYAHNEMELGHWRAEFSSHLRSKIYTRHYLRNYPAAEPVEEFDDRNRLYSIKSAINYSAGHPGNIMRQTAYNNMCYLCEKYAPIEGIDKYDPQIDPSITGARIIVHEGLI</sequence>
<evidence type="ECO:0000313" key="4">
    <source>
        <dbReference type="Proteomes" id="UP000235786"/>
    </source>
</evidence>
<dbReference type="PANTHER" id="PTHR12149:SF8">
    <property type="entry name" value="PROTEIN-RIBULOSAMINE 3-KINASE"/>
    <property type="match status" value="1"/>
</dbReference>
<evidence type="ECO:0000256" key="1">
    <source>
        <dbReference type="ARBA" id="ARBA00011961"/>
    </source>
</evidence>
<name>A0A2J6R158_HYAVF</name>
<dbReference type="AlphaFoldDB" id="A0A2J6R158"/>
<dbReference type="PANTHER" id="PTHR12149">
    <property type="entry name" value="FRUCTOSAMINE 3 KINASE-RELATED PROTEIN"/>
    <property type="match status" value="1"/>
</dbReference>
<accession>A0A2J6R158</accession>
<dbReference type="Pfam" id="PF03881">
    <property type="entry name" value="Fructosamin_kin"/>
    <property type="match status" value="1"/>
</dbReference>
<dbReference type="Gene3D" id="3.90.1200.10">
    <property type="match status" value="1"/>
</dbReference>
<protein>
    <recommendedName>
        <fullName evidence="1">protein-ribulosamine 3-kinase</fullName>
        <ecNumber evidence="1">2.7.1.172</ecNumber>
    </recommendedName>
</protein>
<organism evidence="3 4">
    <name type="scientific">Hyaloscypha variabilis (strain UAMH 11265 / GT02V1 / F)</name>
    <name type="common">Meliniomyces variabilis</name>
    <dbReference type="NCBI Taxonomy" id="1149755"/>
    <lineage>
        <taxon>Eukaryota</taxon>
        <taxon>Fungi</taxon>
        <taxon>Dikarya</taxon>
        <taxon>Ascomycota</taxon>
        <taxon>Pezizomycotina</taxon>
        <taxon>Leotiomycetes</taxon>
        <taxon>Helotiales</taxon>
        <taxon>Hyaloscyphaceae</taxon>
        <taxon>Hyaloscypha</taxon>
        <taxon>Hyaloscypha variabilis</taxon>
    </lineage>
</organism>
<dbReference type="EMBL" id="KZ613959">
    <property type="protein sequence ID" value="PMD32250.1"/>
    <property type="molecule type" value="Genomic_DNA"/>
</dbReference>
<proteinExistence type="predicted"/>
<evidence type="ECO:0000256" key="2">
    <source>
        <dbReference type="ARBA" id="ARBA00048655"/>
    </source>
</evidence>
<dbReference type="OrthoDB" id="5772781at2759"/>
<dbReference type="InterPro" id="IPR016477">
    <property type="entry name" value="Fructo-/Ketosamine-3-kinase"/>
</dbReference>
<gene>
    <name evidence="3" type="ORF">L207DRAFT_499902</name>
</gene>
<evidence type="ECO:0000313" key="3">
    <source>
        <dbReference type="EMBL" id="PMD32250.1"/>
    </source>
</evidence>